<sequence length="651" mass="73443">MDDTEAKIMDGGKGEEEDMEVTEAVGEISETNLKNTDTESMECDQNTADFEINKDSPTEVDEPVSENLTAEENSLPHVENDVVQGNSDDKMIPENFQVMQNNKEMNSSELNDKEVKRNEEVLPQNGNEESQCSVDEQLQDNCYCGKGRNLNIVELQCGGCSKWFHESCLSISLGKCLPFMSYYSFCCKHCTTSGAETFSKKQPNFSQMCGTALANLMQLSQAEGQPRKMFSKDKEVIPYIVENWESLTTMPRKIKQTWHNTVNKVMLKDTDIFICDETGFDGAPTFGLVNQDLTKIGPSYDAPTRGPQRVNIDSSSQGAFNKGRSSKRKFFDGEMSRTGKKVKSDLVMPKLPPNGYPLEHPFNKDGYRYILAEPDPHAPFRQEFDESQDWAGKPIPGWLYRKLTPSSVLIALHDRAPQLKVSEDRLSITGEKGYCMARATHGVNRGTWYFECTIDDFPDGAATRLGWSQALANLQGPLGYDKFSYSWRSRKGTKFHESKGKHYADESYGQGDTLGFLIHLPYKSDKVPLPPICKDKPLVKFKSYLYYEEKDEVQKELKKMKTLKGSKIACYKNGKCIGTAFEDINAGTYYPGVSLYKSCTVSLNFGPKFKYPPSEKCKPICDLAHEATIEQTMTDLLYFTENKGKLRLDNL</sequence>
<dbReference type="Pfam" id="PF21257">
    <property type="entry name" value="PHD_ash2p_like"/>
    <property type="match status" value="1"/>
</dbReference>
<dbReference type="InterPro" id="IPR001965">
    <property type="entry name" value="Znf_PHD"/>
</dbReference>
<dbReference type="InterPro" id="IPR001870">
    <property type="entry name" value="B30.2/SPRY"/>
</dbReference>
<organism evidence="8 9">
    <name type="scientific">Oedothorax gibbosus</name>
    <dbReference type="NCBI Taxonomy" id="931172"/>
    <lineage>
        <taxon>Eukaryota</taxon>
        <taxon>Metazoa</taxon>
        <taxon>Ecdysozoa</taxon>
        <taxon>Arthropoda</taxon>
        <taxon>Chelicerata</taxon>
        <taxon>Arachnida</taxon>
        <taxon>Araneae</taxon>
        <taxon>Araneomorphae</taxon>
        <taxon>Entelegynae</taxon>
        <taxon>Araneoidea</taxon>
        <taxon>Linyphiidae</taxon>
        <taxon>Erigoninae</taxon>
        <taxon>Oedothorax</taxon>
    </lineage>
</organism>
<keyword evidence="3" id="KW-0863">Zinc-finger</keyword>
<dbReference type="PANTHER" id="PTHR10598:SF0">
    <property type="entry name" value="SET1_ASH2 HISTONE METHYLTRANSFERASE COMPLEX SUBUNIT ASH2"/>
    <property type="match status" value="1"/>
</dbReference>
<evidence type="ECO:0000256" key="6">
    <source>
        <dbReference type="SAM" id="MobiDB-lite"/>
    </source>
</evidence>
<evidence type="ECO:0000313" key="9">
    <source>
        <dbReference type="Proteomes" id="UP000827092"/>
    </source>
</evidence>
<feature type="compositionally biased region" description="Basic and acidic residues" evidence="6">
    <location>
        <begin position="1"/>
        <end position="14"/>
    </location>
</feature>
<feature type="region of interest" description="Disordered" evidence="6">
    <location>
        <begin position="300"/>
        <end position="325"/>
    </location>
</feature>
<evidence type="ECO:0000313" key="8">
    <source>
        <dbReference type="EMBL" id="KAG8190783.1"/>
    </source>
</evidence>
<dbReference type="PANTHER" id="PTHR10598">
    <property type="entry name" value="SET1/ASH2 HISTONE METHYLTRANSFERASE COMPLEX SUBUNIT ASH2"/>
    <property type="match status" value="1"/>
</dbReference>
<dbReference type="EMBL" id="JAFNEN010000174">
    <property type="protein sequence ID" value="KAG8190783.1"/>
    <property type="molecule type" value="Genomic_DNA"/>
</dbReference>
<feature type="region of interest" description="Disordered" evidence="6">
    <location>
        <begin position="1"/>
        <end position="21"/>
    </location>
</feature>
<dbReference type="GO" id="GO:0000976">
    <property type="term" value="F:transcription cis-regulatory region binding"/>
    <property type="evidence" value="ECO:0007669"/>
    <property type="project" value="TreeGrafter"/>
</dbReference>
<dbReference type="Pfam" id="PF21198">
    <property type="entry name" value="ASH2L-like_WH"/>
    <property type="match status" value="1"/>
</dbReference>
<dbReference type="Gene3D" id="3.90.980.20">
    <property type="match status" value="1"/>
</dbReference>
<comment type="subcellular location">
    <subcellularLocation>
        <location evidence="1">Nucleus</location>
    </subcellularLocation>
</comment>
<gene>
    <name evidence="8" type="ORF">JTE90_005819</name>
</gene>
<keyword evidence="4" id="KW-0862">Zinc</keyword>
<dbReference type="SMART" id="SM00249">
    <property type="entry name" value="PHD"/>
    <property type="match status" value="1"/>
</dbReference>
<dbReference type="InterPro" id="IPR019786">
    <property type="entry name" value="Zinc_finger_PHD-type_CS"/>
</dbReference>
<dbReference type="SMART" id="SM00449">
    <property type="entry name" value="SPRY"/>
    <property type="match status" value="1"/>
</dbReference>
<dbReference type="InterPro" id="IPR003877">
    <property type="entry name" value="SPRY_dom"/>
</dbReference>
<dbReference type="SUPFAM" id="SSF49899">
    <property type="entry name" value="Concanavalin A-like lectins/glucanases"/>
    <property type="match status" value="1"/>
</dbReference>
<accession>A0AAV6V4H9</accession>
<dbReference type="Proteomes" id="UP000827092">
    <property type="component" value="Unassembled WGS sequence"/>
</dbReference>
<dbReference type="InterPro" id="IPR037353">
    <property type="entry name" value="ASH2"/>
</dbReference>
<dbReference type="CDD" id="cd15583">
    <property type="entry name" value="PHD_ash2p_like"/>
    <property type="match status" value="1"/>
</dbReference>
<dbReference type="InterPro" id="IPR049455">
    <property type="entry name" value="ASH2-like_PHD"/>
</dbReference>
<dbReference type="InterPro" id="IPR011011">
    <property type="entry name" value="Znf_FYVE_PHD"/>
</dbReference>
<evidence type="ECO:0000256" key="5">
    <source>
        <dbReference type="ARBA" id="ARBA00023242"/>
    </source>
</evidence>
<feature type="region of interest" description="Disordered" evidence="6">
    <location>
        <begin position="34"/>
        <end position="67"/>
    </location>
</feature>
<keyword evidence="2" id="KW-0479">Metal-binding</keyword>
<keyword evidence="5" id="KW-0539">Nucleus</keyword>
<evidence type="ECO:0000259" key="7">
    <source>
        <dbReference type="PROSITE" id="PS50188"/>
    </source>
</evidence>
<dbReference type="AlphaFoldDB" id="A0AAV6V4H9"/>
<dbReference type="PROSITE" id="PS01359">
    <property type="entry name" value="ZF_PHD_1"/>
    <property type="match status" value="1"/>
</dbReference>
<protein>
    <recommendedName>
        <fullName evidence="7">B30.2/SPRY domain-containing protein</fullName>
    </recommendedName>
</protein>
<dbReference type="GO" id="GO:0008270">
    <property type="term" value="F:zinc ion binding"/>
    <property type="evidence" value="ECO:0007669"/>
    <property type="project" value="UniProtKB-KW"/>
</dbReference>
<keyword evidence="9" id="KW-1185">Reference proteome</keyword>
<dbReference type="GO" id="GO:0048188">
    <property type="term" value="C:Set1C/COMPASS complex"/>
    <property type="evidence" value="ECO:0007669"/>
    <property type="project" value="InterPro"/>
</dbReference>
<dbReference type="Gene3D" id="2.60.120.920">
    <property type="match status" value="1"/>
</dbReference>
<evidence type="ECO:0000256" key="4">
    <source>
        <dbReference type="ARBA" id="ARBA00022833"/>
    </source>
</evidence>
<dbReference type="SUPFAM" id="SSF57903">
    <property type="entry name" value="FYVE/PHD zinc finger"/>
    <property type="match status" value="1"/>
</dbReference>
<reference evidence="8 9" key="1">
    <citation type="journal article" date="2022" name="Nat. Ecol. Evol.">
        <title>A masculinizing supergene underlies an exaggerated male reproductive morph in a spider.</title>
        <authorList>
            <person name="Hendrickx F."/>
            <person name="De Corte Z."/>
            <person name="Sonet G."/>
            <person name="Van Belleghem S.M."/>
            <person name="Kostlbacher S."/>
            <person name="Vangestel C."/>
        </authorList>
    </citation>
    <scope>NUCLEOTIDE SEQUENCE [LARGE SCALE GENOMIC DNA]</scope>
    <source>
        <strain evidence="8">W744_W776</strain>
    </source>
</reference>
<dbReference type="InterPro" id="IPR043136">
    <property type="entry name" value="B30.2/SPRY_sf"/>
</dbReference>
<evidence type="ECO:0000256" key="3">
    <source>
        <dbReference type="ARBA" id="ARBA00022771"/>
    </source>
</evidence>
<dbReference type="InterPro" id="IPR053835">
    <property type="entry name" value="ASH2L-like_WH"/>
</dbReference>
<feature type="domain" description="B30.2/SPRY" evidence="7">
    <location>
        <begin position="388"/>
        <end position="610"/>
    </location>
</feature>
<comment type="caution">
    <text evidence="8">The sequence shown here is derived from an EMBL/GenBank/DDBJ whole genome shotgun (WGS) entry which is preliminary data.</text>
</comment>
<dbReference type="InterPro" id="IPR013320">
    <property type="entry name" value="ConA-like_dom_sf"/>
</dbReference>
<dbReference type="Pfam" id="PF00622">
    <property type="entry name" value="SPRY"/>
    <property type="match status" value="1"/>
</dbReference>
<name>A0AAV6V4H9_9ARAC</name>
<dbReference type="CDD" id="cd12872">
    <property type="entry name" value="SPRY_Ash2"/>
    <property type="match status" value="1"/>
</dbReference>
<evidence type="ECO:0000256" key="1">
    <source>
        <dbReference type="ARBA" id="ARBA00004123"/>
    </source>
</evidence>
<proteinExistence type="predicted"/>
<dbReference type="PROSITE" id="PS50188">
    <property type="entry name" value="B302_SPRY"/>
    <property type="match status" value="1"/>
</dbReference>
<dbReference type="FunFam" id="3.90.980.20:FF:000005">
    <property type="entry name" value="Set1/Ash2 histone methyltransferase complex subunit ASH2"/>
    <property type="match status" value="1"/>
</dbReference>
<evidence type="ECO:0000256" key="2">
    <source>
        <dbReference type="ARBA" id="ARBA00022723"/>
    </source>
</evidence>